<protein>
    <submittedName>
        <fullName evidence="5">Alanine racemase 1</fullName>
        <ecNumber evidence="5">5.1.1.1</ecNumber>
    </submittedName>
</protein>
<dbReference type="InterPro" id="IPR000821">
    <property type="entry name" value="Ala_racemase"/>
</dbReference>
<comment type="cofactor">
    <cofactor evidence="1">
        <name>pyridoxal 5'-phosphate</name>
        <dbReference type="ChEBI" id="CHEBI:597326"/>
    </cofactor>
</comment>
<dbReference type="PRINTS" id="PR00992">
    <property type="entry name" value="ALARACEMASE"/>
</dbReference>
<dbReference type="InterPro" id="IPR011079">
    <property type="entry name" value="Ala_racemase_C"/>
</dbReference>
<gene>
    <name evidence="5" type="primary">alr1_26</name>
    <name evidence="5" type="ORF">SDC9_121719</name>
</gene>
<dbReference type="SMART" id="SM01005">
    <property type="entry name" value="Ala_racemase_C"/>
    <property type="match status" value="1"/>
</dbReference>
<dbReference type="AlphaFoldDB" id="A0A645CCS3"/>
<dbReference type="PANTHER" id="PTHR30511:SF0">
    <property type="entry name" value="ALANINE RACEMASE, CATABOLIC-RELATED"/>
    <property type="match status" value="1"/>
</dbReference>
<dbReference type="EC" id="5.1.1.1" evidence="5"/>
<dbReference type="GO" id="GO:0030632">
    <property type="term" value="P:D-alanine biosynthetic process"/>
    <property type="evidence" value="ECO:0007669"/>
    <property type="project" value="TreeGrafter"/>
</dbReference>
<keyword evidence="2" id="KW-0663">Pyridoxal phosphate</keyword>
<dbReference type="FunFam" id="3.20.20.10:FF:000002">
    <property type="entry name" value="Alanine racemase"/>
    <property type="match status" value="1"/>
</dbReference>
<dbReference type="GO" id="GO:0005829">
    <property type="term" value="C:cytosol"/>
    <property type="evidence" value="ECO:0007669"/>
    <property type="project" value="TreeGrafter"/>
</dbReference>
<dbReference type="EMBL" id="VSSQ01026161">
    <property type="protein sequence ID" value="MPM74730.1"/>
    <property type="molecule type" value="Genomic_DNA"/>
</dbReference>
<evidence type="ECO:0000256" key="2">
    <source>
        <dbReference type="ARBA" id="ARBA00022898"/>
    </source>
</evidence>
<dbReference type="Gene3D" id="3.20.20.10">
    <property type="entry name" value="Alanine racemase"/>
    <property type="match status" value="1"/>
</dbReference>
<dbReference type="GO" id="GO:0030170">
    <property type="term" value="F:pyridoxal phosphate binding"/>
    <property type="evidence" value="ECO:0007669"/>
    <property type="project" value="TreeGrafter"/>
</dbReference>
<dbReference type="SUPFAM" id="SSF51419">
    <property type="entry name" value="PLP-binding barrel"/>
    <property type="match status" value="1"/>
</dbReference>
<dbReference type="HAMAP" id="MF_01201">
    <property type="entry name" value="Ala_racemase"/>
    <property type="match status" value="1"/>
</dbReference>
<name>A0A645CCS3_9ZZZZ</name>
<dbReference type="InterPro" id="IPR009006">
    <property type="entry name" value="Ala_racemase/Decarboxylase_C"/>
</dbReference>
<keyword evidence="3 5" id="KW-0413">Isomerase</keyword>
<dbReference type="PANTHER" id="PTHR30511">
    <property type="entry name" value="ALANINE RACEMASE"/>
    <property type="match status" value="1"/>
</dbReference>
<proteinExistence type="inferred from homology"/>
<evidence type="ECO:0000259" key="4">
    <source>
        <dbReference type="SMART" id="SM01005"/>
    </source>
</evidence>
<evidence type="ECO:0000313" key="5">
    <source>
        <dbReference type="EMBL" id="MPM74730.1"/>
    </source>
</evidence>
<sequence length="392" mass="43248">MNKGRRTWLEIDLDAIWGNVEAIRANMEPETKLCAIVKGDSYAHGAKEVARMLDDHPGVNMMGVACYDEAVNVRQGGTHKPILILGYTDPALAQEMEYMNIAQCCFSLAFAKKLSAEMEGTGRKLKVHMKIDSGMSRLGIVNQKESDFPAAFAEAMEMLKVPNLEFEGIFTHFAKSEEKGSEFTEMQFKNFCRMVEAIEATGHKFKYVHCNNSAGGAYHPDKQCTMARSGTTLYGHAPDPARPVPGLRTAMQWKAVIAQLKWLDPGAVISYGCTYEVKERSLIAVVAVGYADGLSRLLSGKISLLVNGKLAPNVGKICMDQLMIDVTGIEGVEEGQTVTLFGDDCGVHLDAWEMAKEFGQHPIVMQCNISKRVPRVYFKGGREVAETNYLTK</sequence>
<feature type="domain" description="Alanine racemase C-terminal" evidence="4">
    <location>
        <begin position="250"/>
        <end position="378"/>
    </location>
</feature>
<dbReference type="InterPro" id="IPR029066">
    <property type="entry name" value="PLP-binding_barrel"/>
</dbReference>
<dbReference type="InterPro" id="IPR001608">
    <property type="entry name" value="Ala_racemase_N"/>
</dbReference>
<comment type="caution">
    <text evidence="5">The sequence shown here is derived from an EMBL/GenBank/DDBJ whole genome shotgun (WGS) entry which is preliminary data.</text>
</comment>
<dbReference type="Gene3D" id="2.40.37.10">
    <property type="entry name" value="Lyase, Ornithine Decarboxylase, Chain A, domain 1"/>
    <property type="match status" value="1"/>
</dbReference>
<dbReference type="GO" id="GO:0008784">
    <property type="term" value="F:alanine racemase activity"/>
    <property type="evidence" value="ECO:0007669"/>
    <property type="project" value="UniProtKB-EC"/>
</dbReference>
<dbReference type="Pfam" id="PF01168">
    <property type="entry name" value="Ala_racemase_N"/>
    <property type="match status" value="1"/>
</dbReference>
<dbReference type="Pfam" id="PF00842">
    <property type="entry name" value="Ala_racemase_C"/>
    <property type="match status" value="1"/>
</dbReference>
<dbReference type="SUPFAM" id="SSF50621">
    <property type="entry name" value="Alanine racemase C-terminal domain-like"/>
    <property type="match status" value="1"/>
</dbReference>
<dbReference type="NCBIfam" id="TIGR00492">
    <property type="entry name" value="alr"/>
    <property type="match status" value="1"/>
</dbReference>
<dbReference type="CDD" id="cd00430">
    <property type="entry name" value="PLPDE_III_AR"/>
    <property type="match status" value="1"/>
</dbReference>
<accession>A0A645CCS3</accession>
<reference evidence="5" key="1">
    <citation type="submission" date="2019-08" db="EMBL/GenBank/DDBJ databases">
        <authorList>
            <person name="Kucharzyk K."/>
            <person name="Murdoch R.W."/>
            <person name="Higgins S."/>
            <person name="Loffler F."/>
        </authorList>
    </citation>
    <scope>NUCLEOTIDE SEQUENCE</scope>
</reference>
<evidence type="ECO:0000256" key="3">
    <source>
        <dbReference type="ARBA" id="ARBA00023235"/>
    </source>
</evidence>
<organism evidence="5">
    <name type="scientific">bioreactor metagenome</name>
    <dbReference type="NCBI Taxonomy" id="1076179"/>
    <lineage>
        <taxon>unclassified sequences</taxon>
        <taxon>metagenomes</taxon>
        <taxon>ecological metagenomes</taxon>
    </lineage>
</organism>
<evidence type="ECO:0000256" key="1">
    <source>
        <dbReference type="ARBA" id="ARBA00001933"/>
    </source>
</evidence>